<dbReference type="GO" id="GO:0003700">
    <property type="term" value="F:DNA-binding transcription factor activity"/>
    <property type="evidence" value="ECO:0007669"/>
    <property type="project" value="InterPro"/>
</dbReference>
<comment type="similarity">
    <text evidence="1">Belongs to the LysR transcriptional regulatory family.</text>
</comment>
<organism evidence="6 7">
    <name type="scientific">Achromobacter insuavis</name>
    <dbReference type="NCBI Taxonomy" id="1287735"/>
    <lineage>
        <taxon>Bacteria</taxon>
        <taxon>Pseudomonadati</taxon>
        <taxon>Pseudomonadota</taxon>
        <taxon>Betaproteobacteria</taxon>
        <taxon>Burkholderiales</taxon>
        <taxon>Alcaligenaceae</taxon>
        <taxon>Achromobacter</taxon>
    </lineage>
</organism>
<dbReference type="Proteomes" id="UP000507979">
    <property type="component" value="Unassembled WGS sequence"/>
</dbReference>
<feature type="domain" description="HTH lysR-type" evidence="5">
    <location>
        <begin position="2"/>
        <end position="61"/>
    </location>
</feature>
<dbReference type="SUPFAM" id="SSF53850">
    <property type="entry name" value="Periplasmic binding protein-like II"/>
    <property type="match status" value="1"/>
</dbReference>
<dbReference type="EMBL" id="CADIJR010000058">
    <property type="protein sequence ID" value="CAB3688198.1"/>
    <property type="molecule type" value="Genomic_DNA"/>
</dbReference>
<evidence type="ECO:0000256" key="1">
    <source>
        <dbReference type="ARBA" id="ARBA00009437"/>
    </source>
</evidence>
<evidence type="ECO:0000259" key="5">
    <source>
        <dbReference type="PROSITE" id="PS50931"/>
    </source>
</evidence>
<dbReference type="InterPro" id="IPR036388">
    <property type="entry name" value="WH-like_DNA-bd_sf"/>
</dbReference>
<keyword evidence="2" id="KW-0805">Transcription regulation</keyword>
<dbReference type="Pfam" id="PF00126">
    <property type="entry name" value="HTH_1"/>
    <property type="match status" value="1"/>
</dbReference>
<evidence type="ECO:0000256" key="3">
    <source>
        <dbReference type="ARBA" id="ARBA00023125"/>
    </source>
</evidence>
<dbReference type="GO" id="GO:0003677">
    <property type="term" value="F:DNA binding"/>
    <property type="evidence" value="ECO:0007669"/>
    <property type="project" value="UniProtKB-KW"/>
</dbReference>
<keyword evidence="7" id="KW-1185">Reference proteome</keyword>
<accession>A0A6J5B2Y4</accession>
<evidence type="ECO:0000256" key="4">
    <source>
        <dbReference type="ARBA" id="ARBA00023163"/>
    </source>
</evidence>
<gene>
    <name evidence="6" type="primary">hdfR_10</name>
    <name evidence="6" type="ORF">LMG26845_04615</name>
</gene>
<dbReference type="AlphaFoldDB" id="A0A6J5B2Y4"/>
<dbReference type="RefSeq" id="WP_054431715.1">
    <property type="nucleotide sequence ID" value="NZ_CADIJR010000058.1"/>
</dbReference>
<evidence type="ECO:0000313" key="6">
    <source>
        <dbReference type="EMBL" id="CAB3688198.1"/>
    </source>
</evidence>
<reference evidence="6 7" key="1">
    <citation type="submission" date="2020-04" db="EMBL/GenBank/DDBJ databases">
        <authorList>
            <person name="De Canck E."/>
        </authorList>
    </citation>
    <scope>NUCLEOTIDE SEQUENCE [LARGE SCALE GENOMIC DNA]</scope>
    <source>
        <strain evidence="6 7">LMG 26845</strain>
    </source>
</reference>
<dbReference type="Gene3D" id="3.40.190.10">
    <property type="entry name" value="Periplasmic binding protein-like II"/>
    <property type="match status" value="2"/>
</dbReference>
<name>A0A6J5B2Y4_9BURK</name>
<evidence type="ECO:0000256" key="2">
    <source>
        <dbReference type="ARBA" id="ARBA00023015"/>
    </source>
</evidence>
<sequence length="295" mass="31282">MLDLELLRTLVCVVDEGSFTRAAGRVHRTQSTVSQQVRKLEQTVGKTLLLRDRAGNQVQATEDGELMLAYARKLLAMADEAERVLSAPRRMQAIRLGIPEDFDVSRLTALLAGFAASHPEIRLETGSGMSTDLKAGLASGELDLALIKREPGDGPCLASWLERLAWVGDKALLRGSEPVPLVLFPQGCIYRKRMIYALESAGRPWRAAYHSQSLAGVQAAVAAGLGISLLPAFACLPEHGILGAAQGLAPAPRTELAIVGAARATAGGAVANLIAVLKRAVGEDADPPRRQLASA</sequence>
<dbReference type="Pfam" id="PF03466">
    <property type="entry name" value="LysR_substrate"/>
    <property type="match status" value="1"/>
</dbReference>
<dbReference type="InterPro" id="IPR050176">
    <property type="entry name" value="LTTR"/>
</dbReference>
<dbReference type="SUPFAM" id="SSF46785">
    <property type="entry name" value="Winged helix' DNA-binding domain"/>
    <property type="match status" value="1"/>
</dbReference>
<dbReference type="FunFam" id="1.10.10.10:FF:000001">
    <property type="entry name" value="LysR family transcriptional regulator"/>
    <property type="match status" value="1"/>
</dbReference>
<dbReference type="PROSITE" id="PS50931">
    <property type="entry name" value="HTH_LYSR"/>
    <property type="match status" value="1"/>
</dbReference>
<keyword evidence="3" id="KW-0238">DNA-binding</keyword>
<keyword evidence="4" id="KW-0804">Transcription</keyword>
<dbReference type="InterPro" id="IPR005119">
    <property type="entry name" value="LysR_subst-bd"/>
</dbReference>
<dbReference type="InterPro" id="IPR000847">
    <property type="entry name" value="LysR_HTH_N"/>
</dbReference>
<dbReference type="InterPro" id="IPR036390">
    <property type="entry name" value="WH_DNA-bd_sf"/>
</dbReference>
<dbReference type="Gene3D" id="1.10.10.10">
    <property type="entry name" value="Winged helix-like DNA-binding domain superfamily/Winged helix DNA-binding domain"/>
    <property type="match status" value="1"/>
</dbReference>
<evidence type="ECO:0000313" key="7">
    <source>
        <dbReference type="Proteomes" id="UP000507979"/>
    </source>
</evidence>
<dbReference type="PRINTS" id="PR00039">
    <property type="entry name" value="HTHLYSR"/>
</dbReference>
<proteinExistence type="inferred from homology"/>
<dbReference type="PANTHER" id="PTHR30579:SF7">
    <property type="entry name" value="HTH-TYPE TRANSCRIPTIONAL REGULATOR LRHA-RELATED"/>
    <property type="match status" value="1"/>
</dbReference>
<dbReference type="GeneID" id="92900493"/>
<dbReference type="PANTHER" id="PTHR30579">
    <property type="entry name" value="TRANSCRIPTIONAL REGULATOR"/>
    <property type="match status" value="1"/>
</dbReference>
<protein>
    <submittedName>
        <fullName evidence="6">HTH-type transcriptional regulator HdfR</fullName>
    </submittedName>
</protein>